<dbReference type="InterPro" id="IPR007527">
    <property type="entry name" value="Znf_SWIM"/>
</dbReference>
<comment type="caution">
    <text evidence="3">The sequence shown here is derived from an EMBL/GenBank/DDBJ whole genome shotgun (WGS) entry which is preliminary data.</text>
</comment>
<keyword evidence="1" id="KW-0863">Zinc-finger</keyword>
<protein>
    <recommendedName>
        <fullName evidence="2">SWIM-type domain-containing protein</fullName>
    </recommendedName>
</protein>
<dbReference type="STRING" id="1348612.A0A397J877"/>
<gene>
    <name evidence="3" type="ORF">Glove_79g9</name>
</gene>
<dbReference type="EMBL" id="PQFF01000075">
    <property type="protein sequence ID" value="RHZ84545.1"/>
    <property type="molecule type" value="Genomic_DNA"/>
</dbReference>
<dbReference type="AlphaFoldDB" id="A0A397J877"/>
<evidence type="ECO:0000259" key="2">
    <source>
        <dbReference type="PROSITE" id="PS50966"/>
    </source>
</evidence>
<sequence>MRTLYPSRHAWARAFTSKIFTAGVQTTSCVEGLNAIIKRTLTASSSLCNLADVLDARLQNEAQWNRFFEYHTMSSCMGIVSVGHDLFPEIDKQMTKYLTPHILSAEQSEMAQCLYFVDFSSLEVADEFVENLYDAKQILLKSMIAKVGEENIQEVWKITDIRPQNSKYSHFVVVVDSISYLCSCMSNISRGIICRHYFRVMMYSKIAGFHIQMIPSRWYTDAQKDNNIVTEACCFINKESAKNYSNELLTPNPSTIPKSVTHVLRRAAQRKLKYGEVWGLARHAAQLAVEYNNYSEMVIWLKEFIGRHKEIVAGSVQESIQYREIVAGSQLTEKYPNAKDYLMRTLYPSRHAWARAFTSKIFTAGVQTTSCVEGLNAIIKRTLTASSSLCNLADVLDARLQNEAQWNRFFEYHTMSSCMGIVSVGHDLFPEIDKQMTKYLTPHILSAEQSEMAQCLYFVDFSSLEVADEFVENLYDAKQILLKSMIAKVGEENIQEVWKITDIRPQNSKYSHFVVVVDSISYLCSCMSNISRGIICRHYFRVMMYSKIAGFHIQMIPSRWYTDAQKDNNIVTEACCFINKESAKNYSNELLTPNPSTIPKSVTHVLRRAAQRKLKYGEVWGLARHAAQLAVEYNNYSEMVIWLKEFIGRHKEIVAGSVQESIQYREIVAGSVQNQDFQEFTEIQDDANKENELGLIKNPLVSRRKGRPETKRYKSATEKKGKSRAYTCGTCNQPGHNSATCQNH</sequence>
<keyword evidence="4" id="KW-1185">Reference proteome</keyword>
<keyword evidence="1" id="KW-0862">Zinc</keyword>
<evidence type="ECO:0000313" key="4">
    <source>
        <dbReference type="Proteomes" id="UP000266861"/>
    </source>
</evidence>
<organism evidence="3 4">
    <name type="scientific">Diversispora epigaea</name>
    <dbReference type="NCBI Taxonomy" id="1348612"/>
    <lineage>
        <taxon>Eukaryota</taxon>
        <taxon>Fungi</taxon>
        <taxon>Fungi incertae sedis</taxon>
        <taxon>Mucoromycota</taxon>
        <taxon>Glomeromycotina</taxon>
        <taxon>Glomeromycetes</taxon>
        <taxon>Diversisporales</taxon>
        <taxon>Diversisporaceae</taxon>
        <taxon>Diversispora</taxon>
    </lineage>
</organism>
<dbReference type="GO" id="GO:0008270">
    <property type="term" value="F:zinc ion binding"/>
    <property type="evidence" value="ECO:0007669"/>
    <property type="project" value="UniProtKB-KW"/>
</dbReference>
<keyword evidence="1" id="KW-0479">Metal-binding</keyword>
<dbReference type="PROSITE" id="PS50966">
    <property type="entry name" value="ZF_SWIM"/>
    <property type="match status" value="2"/>
</dbReference>
<dbReference type="OrthoDB" id="3261031at2759"/>
<dbReference type="PANTHER" id="PTHR47718:SF7">
    <property type="entry name" value="PROTEIN FAR1-RELATED SEQUENCE"/>
    <property type="match status" value="1"/>
</dbReference>
<feature type="domain" description="SWIM-type" evidence="2">
    <location>
        <begin position="171"/>
        <end position="205"/>
    </location>
</feature>
<evidence type="ECO:0000256" key="1">
    <source>
        <dbReference type="PROSITE-ProRule" id="PRU00325"/>
    </source>
</evidence>
<reference evidence="3 4" key="1">
    <citation type="submission" date="2018-08" db="EMBL/GenBank/DDBJ databases">
        <title>Genome and evolution of the arbuscular mycorrhizal fungus Diversispora epigaea (formerly Glomus versiforme) and its bacterial endosymbionts.</title>
        <authorList>
            <person name="Sun X."/>
            <person name="Fei Z."/>
            <person name="Harrison M."/>
        </authorList>
    </citation>
    <scope>NUCLEOTIDE SEQUENCE [LARGE SCALE GENOMIC DNA]</scope>
    <source>
        <strain evidence="3 4">IT104</strain>
    </source>
</reference>
<feature type="domain" description="SWIM-type" evidence="2">
    <location>
        <begin position="513"/>
        <end position="547"/>
    </location>
</feature>
<evidence type="ECO:0000313" key="3">
    <source>
        <dbReference type="EMBL" id="RHZ84545.1"/>
    </source>
</evidence>
<name>A0A397J877_9GLOM</name>
<dbReference type="PANTHER" id="PTHR47718">
    <property type="entry name" value="OS01G0519700 PROTEIN"/>
    <property type="match status" value="1"/>
</dbReference>
<accession>A0A397J877</accession>
<proteinExistence type="predicted"/>
<dbReference type="Proteomes" id="UP000266861">
    <property type="component" value="Unassembled WGS sequence"/>
</dbReference>